<dbReference type="RefSeq" id="WP_176272225.1">
    <property type="nucleotide sequence ID" value="NZ_JABWTA010000001.1"/>
</dbReference>
<comment type="caution">
    <text evidence="2">The sequence shown here is derived from an EMBL/GenBank/DDBJ whole genome shotgun (WGS) entry which is preliminary data.</text>
</comment>
<feature type="transmembrane region" description="Helical" evidence="1">
    <location>
        <begin position="100"/>
        <end position="121"/>
    </location>
</feature>
<feature type="transmembrane region" description="Helical" evidence="1">
    <location>
        <begin position="58"/>
        <end position="79"/>
    </location>
</feature>
<feature type="transmembrane region" description="Helical" evidence="1">
    <location>
        <begin position="133"/>
        <end position="152"/>
    </location>
</feature>
<feature type="transmembrane region" description="Helical" evidence="1">
    <location>
        <begin position="173"/>
        <end position="194"/>
    </location>
</feature>
<dbReference type="Proteomes" id="UP000546031">
    <property type="component" value="Unassembled WGS sequence"/>
</dbReference>
<sequence>MDNLTHSLFGALMGQMGLKKKTGLAMPALIIGANLPDVDATCFFWLDGVEHLGFRRGITHGPIAMVVLPAILAWILLTFDRWQIRRGTRPKKRLPVTFKWLYLLSLIGCLSHPALDWLNVYGVRLLEPFSSQWFYGDTLFIIDVWLWMLLGFGVWHSLNHEKEKLAWERTGRIWMYLSLIYIGFNGVISTSTAYGGSADRKPDEVISSPVVFRFWEREVMWREGRVWWFAQHDFFNNTRESKFAVRSLCSRSAIDRAAQATSEGRAYMFWSRAPVAERSADGTIVVRDARFYDPRARGNFEVSIPELQCVDLGEEPRGQ</sequence>
<dbReference type="GO" id="GO:0016787">
    <property type="term" value="F:hydrolase activity"/>
    <property type="evidence" value="ECO:0007669"/>
    <property type="project" value="UniProtKB-KW"/>
</dbReference>
<organism evidence="2 3">
    <name type="scientific">Altererythrobacter lutimaris</name>
    <dbReference type="NCBI Taxonomy" id="2743979"/>
    <lineage>
        <taxon>Bacteria</taxon>
        <taxon>Pseudomonadati</taxon>
        <taxon>Pseudomonadota</taxon>
        <taxon>Alphaproteobacteria</taxon>
        <taxon>Sphingomonadales</taxon>
        <taxon>Erythrobacteraceae</taxon>
        <taxon>Altererythrobacter</taxon>
    </lineage>
</organism>
<dbReference type="PANTHER" id="PTHR40031">
    <property type="entry name" value="HYPOTHETICAL MEMBRANE SPANNING PROTEIN"/>
    <property type="match status" value="1"/>
</dbReference>
<dbReference type="AlphaFoldDB" id="A0A850HGJ8"/>
<proteinExistence type="predicted"/>
<dbReference type="Pfam" id="PF04307">
    <property type="entry name" value="YdjM"/>
    <property type="match status" value="1"/>
</dbReference>
<dbReference type="InterPro" id="IPR007404">
    <property type="entry name" value="YdjM-like"/>
</dbReference>
<dbReference type="PANTHER" id="PTHR40031:SF1">
    <property type="entry name" value="MEMBRANE-BOUND METAL-DEPENDENT HYDROLASE"/>
    <property type="match status" value="1"/>
</dbReference>
<keyword evidence="1" id="KW-1133">Transmembrane helix</keyword>
<gene>
    <name evidence="2" type="ORF">HUO12_03165</name>
</gene>
<protein>
    <submittedName>
        <fullName evidence="2">Metal-dependent hydrolase</fullName>
    </submittedName>
</protein>
<name>A0A850HGJ8_9SPHN</name>
<evidence type="ECO:0000256" key="1">
    <source>
        <dbReference type="SAM" id="Phobius"/>
    </source>
</evidence>
<keyword evidence="1" id="KW-0812">Transmembrane</keyword>
<keyword evidence="2" id="KW-0378">Hydrolase</keyword>
<dbReference type="EMBL" id="JABWTA010000001">
    <property type="protein sequence ID" value="NVE93892.1"/>
    <property type="molecule type" value="Genomic_DNA"/>
</dbReference>
<keyword evidence="1" id="KW-0472">Membrane</keyword>
<evidence type="ECO:0000313" key="3">
    <source>
        <dbReference type="Proteomes" id="UP000546031"/>
    </source>
</evidence>
<accession>A0A850HGJ8</accession>
<dbReference type="InterPro" id="IPR053170">
    <property type="entry name" value="Transcription_regulator"/>
</dbReference>
<evidence type="ECO:0000313" key="2">
    <source>
        <dbReference type="EMBL" id="NVE93892.1"/>
    </source>
</evidence>
<keyword evidence="3" id="KW-1185">Reference proteome</keyword>
<reference evidence="2 3" key="1">
    <citation type="submission" date="2020-06" db="EMBL/GenBank/DDBJ databases">
        <title>Altererythrobacter lutimaris sp. nov., a marine bacterium isolated from a tidal flat.</title>
        <authorList>
            <person name="Kim D."/>
            <person name="Yoo Y."/>
            <person name="Kim J.-J."/>
        </authorList>
    </citation>
    <scope>NUCLEOTIDE SEQUENCE [LARGE SCALE GENOMIC DNA]</scope>
    <source>
        <strain evidence="2 3">JGD-16</strain>
    </source>
</reference>